<dbReference type="InterPro" id="IPR000571">
    <property type="entry name" value="Znf_CCCH"/>
</dbReference>
<feature type="zinc finger region" description="C3H1-type" evidence="3">
    <location>
        <begin position="178"/>
        <end position="205"/>
    </location>
</feature>
<dbReference type="InterPro" id="IPR000504">
    <property type="entry name" value="RRM_dom"/>
</dbReference>
<dbReference type="InterPro" id="IPR035979">
    <property type="entry name" value="RBD_domain_sf"/>
</dbReference>
<dbReference type="GO" id="GO:0005686">
    <property type="term" value="C:U2 snRNP"/>
    <property type="evidence" value="ECO:0007669"/>
    <property type="project" value="TreeGrafter"/>
</dbReference>
<feature type="domain" description="RRM" evidence="5">
    <location>
        <begin position="84"/>
        <end position="162"/>
    </location>
</feature>
<name>A0AAD3SI42_NEPGR</name>
<dbReference type="Gene3D" id="3.30.70.330">
    <property type="match status" value="1"/>
</dbReference>
<feature type="compositionally biased region" description="Basic and acidic residues" evidence="4">
    <location>
        <begin position="366"/>
        <end position="377"/>
    </location>
</feature>
<dbReference type="SMART" id="SM00360">
    <property type="entry name" value="RRM"/>
    <property type="match status" value="1"/>
</dbReference>
<keyword evidence="3" id="KW-0479">Metal-binding</keyword>
<dbReference type="PROSITE" id="PS50102">
    <property type="entry name" value="RRM"/>
    <property type="match status" value="1"/>
</dbReference>
<dbReference type="Gene3D" id="4.10.1000.10">
    <property type="entry name" value="Zinc finger, CCCH-type"/>
    <property type="match status" value="1"/>
</dbReference>
<evidence type="ECO:0000256" key="4">
    <source>
        <dbReference type="SAM" id="MobiDB-lite"/>
    </source>
</evidence>
<evidence type="ECO:0000256" key="2">
    <source>
        <dbReference type="PROSITE-ProRule" id="PRU00176"/>
    </source>
</evidence>
<evidence type="ECO:0000259" key="6">
    <source>
        <dbReference type="PROSITE" id="PS50103"/>
    </source>
</evidence>
<keyword evidence="3" id="KW-0862">Zinc</keyword>
<keyword evidence="8" id="KW-1185">Reference proteome</keyword>
<accession>A0AAD3SI42</accession>
<sequence length="377" mass="43536">MFMSLCFQKPSIQLSSFISIQVAAVTCRRWLSLEKCKSGNSDILFLSAMNPLTLVKRIQKINSKEADLGISEEASWHAKYKDSAYVFVGGIPYDLTEGDLLAVFAQYGEIVDVNLVRDKANGKSKGFSFIAYEDQRSTNLAVDNLNGAQILGRIIRVDHVTDYRKKEEEEEEKERQKREARGVCHAFQRGECNRGGGCKFSHDEQRAANTGRGPEEDRTPSWRHDKFDDRLMSGKRSNDIPVNRVTESRTREQRQVDNNASSFGGKGNTESHNKQSEINSRDQDGRHNNRLLELKEKMDNRGDHHRHSAEKRSSRHEPESDSAEEHDRKERKRARLHQADRRGNRDEREREKRPPHARISSSQHHSNREDDDYHRLR</sequence>
<evidence type="ECO:0000313" key="8">
    <source>
        <dbReference type="Proteomes" id="UP001279734"/>
    </source>
</evidence>
<gene>
    <name evidence="7" type="ORF">Nepgr_013007</name>
</gene>
<dbReference type="Proteomes" id="UP001279734">
    <property type="component" value="Unassembled WGS sequence"/>
</dbReference>
<feature type="compositionally biased region" description="Basic and acidic residues" evidence="4">
    <location>
        <begin position="213"/>
        <end position="238"/>
    </location>
</feature>
<dbReference type="PANTHER" id="PTHR45880">
    <property type="entry name" value="RNA-BINDING MOTIF PROTEIN, X-LINKED 2"/>
    <property type="match status" value="1"/>
</dbReference>
<evidence type="ECO:0000256" key="1">
    <source>
        <dbReference type="ARBA" id="ARBA00022884"/>
    </source>
</evidence>
<dbReference type="GO" id="GO:0008270">
    <property type="term" value="F:zinc ion binding"/>
    <property type="evidence" value="ECO:0007669"/>
    <property type="project" value="UniProtKB-KW"/>
</dbReference>
<dbReference type="CDD" id="cd12411">
    <property type="entry name" value="RRM_ist3_like"/>
    <property type="match status" value="1"/>
</dbReference>
<dbReference type="SUPFAM" id="SSF54928">
    <property type="entry name" value="RNA-binding domain, RBD"/>
    <property type="match status" value="1"/>
</dbReference>
<dbReference type="InterPro" id="IPR051847">
    <property type="entry name" value="RNA_proc/Spliceosome_comp"/>
</dbReference>
<dbReference type="GO" id="GO:0071013">
    <property type="term" value="C:catalytic step 2 spliceosome"/>
    <property type="evidence" value="ECO:0007669"/>
    <property type="project" value="TreeGrafter"/>
</dbReference>
<feature type="compositionally biased region" description="Basic and acidic residues" evidence="4">
    <location>
        <begin position="337"/>
        <end position="354"/>
    </location>
</feature>
<feature type="compositionally biased region" description="Basic and acidic residues" evidence="4">
    <location>
        <begin position="269"/>
        <end position="302"/>
    </location>
</feature>
<feature type="compositionally biased region" description="Basic and acidic residues" evidence="4">
    <location>
        <begin position="310"/>
        <end position="328"/>
    </location>
</feature>
<feature type="compositionally biased region" description="Basic and acidic residues" evidence="4">
    <location>
        <begin position="246"/>
        <end position="255"/>
    </location>
</feature>
<dbReference type="GO" id="GO:0000398">
    <property type="term" value="P:mRNA splicing, via spliceosome"/>
    <property type="evidence" value="ECO:0007669"/>
    <property type="project" value="InterPro"/>
</dbReference>
<dbReference type="EMBL" id="BSYO01000010">
    <property type="protein sequence ID" value="GMH11166.1"/>
    <property type="molecule type" value="Genomic_DNA"/>
</dbReference>
<dbReference type="GO" id="GO:0071011">
    <property type="term" value="C:precatalytic spliceosome"/>
    <property type="evidence" value="ECO:0007669"/>
    <property type="project" value="TreeGrafter"/>
</dbReference>
<dbReference type="InterPro" id="IPR012677">
    <property type="entry name" value="Nucleotide-bd_a/b_plait_sf"/>
</dbReference>
<dbReference type="AlphaFoldDB" id="A0AAD3SI42"/>
<dbReference type="Pfam" id="PF00076">
    <property type="entry name" value="RRM_1"/>
    <property type="match status" value="1"/>
</dbReference>
<dbReference type="PANTHER" id="PTHR45880:SF1">
    <property type="entry name" value="RNA-BINDING MOTIF PROTEIN, X-LINKED 2"/>
    <property type="match status" value="1"/>
</dbReference>
<evidence type="ECO:0000256" key="3">
    <source>
        <dbReference type="PROSITE-ProRule" id="PRU00723"/>
    </source>
</evidence>
<feature type="region of interest" description="Disordered" evidence="4">
    <location>
        <begin position="195"/>
        <end position="377"/>
    </location>
</feature>
<proteinExistence type="predicted"/>
<dbReference type="GO" id="GO:0003723">
    <property type="term" value="F:RNA binding"/>
    <property type="evidence" value="ECO:0007669"/>
    <property type="project" value="UniProtKB-UniRule"/>
</dbReference>
<reference evidence="7" key="1">
    <citation type="submission" date="2023-05" db="EMBL/GenBank/DDBJ databases">
        <title>Nepenthes gracilis genome sequencing.</title>
        <authorList>
            <person name="Fukushima K."/>
        </authorList>
    </citation>
    <scope>NUCLEOTIDE SEQUENCE</scope>
    <source>
        <strain evidence="7">SING2019-196</strain>
    </source>
</reference>
<evidence type="ECO:0000259" key="5">
    <source>
        <dbReference type="PROSITE" id="PS50102"/>
    </source>
</evidence>
<dbReference type="Pfam" id="PF00642">
    <property type="entry name" value="zf-CCCH"/>
    <property type="match status" value="1"/>
</dbReference>
<dbReference type="InterPro" id="IPR045844">
    <property type="entry name" value="RRM_Ist3-like"/>
</dbReference>
<dbReference type="PROSITE" id="PS50103">
    <property type="entry name" value="ZF_C3H1"/>
    <property type="match status" value="1"/>
</dbReference>
<evidence type="ECO:0000313" key="7">
    <source>
        <dbReference type="EMBL" id="GMH11166.1"/>
    </source>
</evidence>
<evidence type="ECO:0008006" key="9">
    <source>
        <dbReference type="Google" id="ProtNLM"/>
    </source>
</evidence>
<keyword evidence="3" id="KW-0863">Zinc-finger</keyword>
<protein>
    <recommendedName>
        <fullName evidence="9">Zinc finger CCCH domain-containing protein 25</fullName>
    </recommendedName>
</protein>
<keyword evidence="1 2" id="KW-0694">RNA-binding</keyword>
<feature type="domain" description="C3H1-type" evidence="6">
    <location>
        <begin position="178"/>
        <end position="205"/>
    </location>
</feature>
<organism evidence="7 8">
    <name type="scientific">Nepenthes gracilis</name>
    <name type="common">Slender pitcher plant</name>
    <dbReference type="NCBI Taxonomy" id="150966"/>
    <lineage>
        <taxon>Eukaryota</taxon>
        <taxon>Viridiplantae</taxon>
        <taxon>Streptophyta</taxon>
        <taxon>Embryophyta</taxon>
        <taxon>Tracheophyta</taxon>
        <taxon>Spermatophyta</taxon>
        <taxon>Magnoliopsida</taxon>
        <taxon>eudicotyledons</taxon>
        <taxon>Gunneridae</taxon>
        <taxon>Pentapetalae</taxon>
        <taxon>Caryophyllales</taxon>
        <taxon>Nepenthaceae</taxon>
        <taxon>Nepenthes</taxon>
    </lineage>
</organism>
<comment type="caution">
    <text evidence="7">The sequence shown here is derived from an EMBL/GenBank/DDBJ whole genome shotgun (WGS) entry which is preliminary data.</text>
</comment>